<reference evidence="2" key="1">
    <citation type="submission" date="2018-07" db="EMBL/GenBank/DDBJ databases">
        <title>Giant CbK-like Caulobacter bacteriophages have genetically divergent genomes.</title>
        <authorList>
            <person name="Wilson K.M."/>
            <person name="Ely B."/>
        </authorList>
    </citation>
    <scope>NUCLEOTIDE SEQUENCE [LARGE SCALE GENOMIC DNA]</scope>
</reference>
<organism evidence="1 2">
    <name type="scientific">Caulobacter phage CcrPW</name>
    <dbReference type="NCBI Taxonomy" id="2283271"/>
    <lineage>
        <taxon>Viruses</taxon>
        <taxon>Duplodnaviria</taxon>
        <taxon>Heunggongvirae</taxon>
        <taxon>Uroviricota</taxon>
        <taxon>Caudoviricetes</taxon>
        <taxon>Jeanschmidtviridae</taxon>
        <taxon>Colossusvirus</taxon>
        <taxon>Colossusvirus PW</taxon>
    </lineage>
</organism>
<sequence>MTPEDLKFTTAWWERLLADDEKMVRWLQKLQATEFSGYQDNRDAAARWGGGNPAVENVFIQTGDDEMRHSDLLIDVLRGRGAWPIENPPPESAYWAEMEAVTDSLEACAAVFHLGEQLAADRFVVMYGHKRTPADILYFLHHALPDERHHARVFRKLTNDATLARITQAHNEAVVRLKGS</sequence>
<reference evidence="1 2" key="2">
    <citation type="submission" date="2018-09" db="EMBL/GenBank/DDBJ databases">
        <title>Giant CbK-like Caulobacter bacteriophages have genetically divergent genomes.</title>
        <authorList>
            <person name="Wilson K."/>
            <person name="Ely B."/>
        </authorList>
    </citation>
    <scope>NUCLEOTIDE SEQUENCE [LARGE SCALE GENOMIC DNA]</scope>
</reference>
<dbReference type="SUPFAM" id="SSF47240">
    <property type="entry name" value="Ferritin-like"/>
    <property type="match status" value="1"/>
</dbReference>
<dbReference type="EMBL" id="MH588545">
    <property type="protein sequence ID" value="AXQ68803.1"/>
    <property type="molecule type" value="Genomic_DNA"/>
</dbReference>
<protein>
    <recommendedName>
        <fullName evidence="3">Rubrerythrin diiron-binding domain-containing protein</fullName>
    </recommendedName>
</protein>
<name>A0A385EAI3_9CAUD</name>
<evidence type="ECO:0000313" key="2">
    <source>
        <dbReference type="Proteomes" id="UP000259026"/>
    </source>
</evidence>
<dbReference type="InterPro" id="IPR012347">
    <property type="entry name" value="Ferritin-like"/>
</dbReference>
<dbReference type="Gene3D" id="1.20.1260.10">
    <property type="match status" value="1"/>
</dbReference>
<dbReference type="InterPro" id="IPR009078">
    <property type="entry name" value="Ferritin-like_SF"/>
</dbReference>
<dbReference type="CDD" id="cd00657">
    <property type="entry name" value="Ferritin_like"/>
    <property type="match status" value="1"/>
</dbReference>
<proteinExistence type="predicted"/>
<keyword evidence="2" id="KW-1185">Reference proteome</keyword>
<accession>A0A385EAI3</accession>
<evidence type="ECO:0008006" key="3">
    <source>
        <dbReference type="Google" id="ProtNLM"/>
    </source>
</evidence>
<dbReference type="Proteomes" id="UP000259026">
    <property type="component" value="Segment"/>
</dbReference>
<gene>
    <name evidence="1" type="ORF">CcrPW_gp264</name>
</gene>
<evidence type="ECO:0000313" key="1">
    <source>
        <dbReference type="EMBL" id="AXQ68803.1"/>
    </source>
</evidence>